<evidence type="ECO:0000313" key="1">
    <source>
        <dbReference type="EMBL" id="KAK3771323.1"/>
    </source>
</evidence>
<comment type="caution">
    <text evidence="1">The sequence shown here is derived from an EMBL/GenBank/DDBJ whole genome shotgun (WGS) entry which is preliminary data.</text>
</comment>
<accession>A0AAE0ZKT2</accession>
<dbReference type="Proteomes" id="UP001283361">
    <property type="component" value="Unassembled WGS sequence"/>
</dbReference>
<dbReference type="AlphaFoldDB" id="A0AAE0ZKT2"/>
<protein>
    <submittedName>
        <fullName evidence="1">Uncharacterized protein</fullName>
    </submittedName>
</protein>
<sequence>MVDDSTSTPAGMFAPSLHEFSTVGEVLSSLQSYPDKTQVNSPIEPTRRHFVVTGITQQSTTGNTALAAIKSSYTDLNLWRALE</sequence>
<organism evidence="1 2">
    <name type="scientific">Elysia crispata</name>
    <name type="common">lettuce slug</name>
    <dbReference type="NCBI Taxonomy" id="231223"/>
    <lineage>
        <taxon>Eukaryota</taxon>
        <taxon>Metazoa</taxon>
        <taxon>Spiralia</taxon>
        <taxon>Lophotrochozoa</taxon>
        <taxon>Mollusca</taxon>
        <taxon>Gastropoda</taxon>
        <taxon>Heterobranchia</taxon>
        <taxon>Euthyneura</taxon>
        <taxon>Panpulmonata</taxon>
        <taxon>Sacoglossa</taxon>
        <taxon>Placobranchoidea</taxon>
        <taxon>Plakobranchidae</taxon>
        <taxon>Elysia</taxon>
    </lineage>
</organism>
<keyword evidence="2" id="KW-1185">Reference proteome</keyword>
<proteinExistence type="predicted"/>
<dbReference type="EMBL" id="JAWDGP010003758">
    <property type="protein sequence ID" value="KAK3771323.1"/>
    <property type="molecule type" value="Genomic_DNA"/>
</dbReference>
<evidence type="ECO:0000313" key="2">
    <source>
        <dbReference type="Proteomes" id="UP001283361"/>
    </source>
</evidence>
<gene>
    <name evidence="1" type="ORF">RRG08_056534</name>
</gene>
<reference evidence="1" key="1">
    <citation type="journal article" date="2023" name="G3 (Bethesda)">
        <title>A reference genome for the long-term kleptoplast-retaining sea slug Elysia crispata morphotype clarki.</title>
        <authorList>
            <person name="Eastman K.E."/>
            <person name="Pendleton A.L."/>
            <person name="Shaikh M.A."/>
            <person name="Suttiyut T."/>
            <person name="Ogas R."/>
            <person name="Tomko P."/>
            <person name="Gavelis G."/>
            <person name="Widhalm J.R."/>
            <person name="Wisecaver J.H."/>
        </authorList>
    </citation>
    <scope>NUCLEOTIDE SEQUENCE</scope>
    <source>
        <strain evidence="1">ECLA1</strain>
    </source>
</reference>
<name>A0AAE0ZKT2_9GAST</name>